<dbReference type="InterPro" id="IPR029063">
    <property type="entry name" value="SAM-dependent_MTases_sf"/>
</dbReference>
<name>A0AAN8IK46_9EURO</name>
<evidence type="ECO:0000313" key="2">
    <source>
        <dbReference type="Proteomes" id="UP001316803"/>
    </source>
</evidence>
<protein>
    <recommendedName>
        <fullName evidence="3">Protein-lysine N-methyltransferase EFM3</fullName>
    </recommendedName>
</protein>
<dbReference type="Proteomes" id="UP001316803">
    <property type="component" value="Unassembled WGS sequence"/>
</dbReference>
<proteinExistence type="predicted"/>
<sequence>MDDPQLVHFYRQYMQQVQNLSFPPAKLLLEPDVQDQLYKHFFDGPLKGPAAYQRKVLKQLISLIERVIDDPDEDAVSDQLMEHMGYLSTLPKDDPATEASQTQIITYILPEPFEARNPPRILIEEAPNLLAAGSNVGLRTWEASLYLTQYLHSNPNLVSGKSIIELGAGTGLLSILAAGRLNAAHVMSTDGLPHVVESMEKNIHRNQRTVLQPSTNIEAKVLDWADDDPDVLEDTLSIRNGDLPNYNLILGADITYSPDVVPVLARLLMVLMIDMFADNGIEALISATVRNEKTLSVFRDACVERELDVTEVDFTCPSVKEQRGFFHEQAFPIVIMRIRARTKDSKD</sequence>
<dbReference type="Pfam" id="PF10294">
    <property type="entry name" value="Methyltransf_16"/>
    <property type="match status" value="1"/>
</dbReference>
<evidence type="ECO:0008006" key="3">
    <source>
        <dbReference type="Google" id="ProtNLM"/>
    </source>
</evidence>
<organism evidence="1 2">
    <name type="scientific">Knufia fluminis</name>
    <dbReference type="NCBI Taxonomy" id="191047"/>
    <lineage>
        <taxon>Eukaryota</taxon>
        <taxon>Fungi</taxon>
        <taxon>Dikarya</taxon>
        <taxon>Ascomycota</taxon>
        <taxon>Pezizomycotina</taxon>
        <taxon>Eurotiomycetes</taxon>
        <taxon>Chaetothyriomycetidae</taxon>
        <taxon>Chaetothyriales</taxon>
        <taxon>Trichomeriaceae</taxon>
        <taxon>Knufia</taxon>
    </lineage>
</organism>
<keyword evidence="2" id="KW-1185">Reference proteome</keyword>
<gene>
    <name evidence="1" type="ORF">OHC33_008195</name>
</gene>
<dbReference type="Gene3D" id="3.40.50.150">
    <property type="entry name" value="Vaccinia Virus protein VP39"/>
    <property type="match status" value="1"/>
</dbReference>
<comment type="caution">
    <text evidence="1">The sequence shown here is derived from an EMBL/GenBank/DDBJ whole genome shotgun (WGS) entry which is preliminary data.</text>
</comment>
<reference evidence="1 2" key="1">
    <citation type="submission" date="2022-12" db="EMBL/GenBank/DDBJ databases">
        <title>Genomic features and morphological characterization of a novel Knufia sp. strain isolated from spacecraft assembly facility.</title>
        <authorList>
            <person name="Teixeira M."/>
            <person name="Chander A.M."/>
            <person name="Stajich J.E."/>
            <person name="Venkateswaran K."/>
        </authorList>
    </citation>
    <scope>NUCLEOTIDE SEQUENCE [LARGE SCALE GENOMIC DNA]</scope>
    <source>
        <strain evidence="1 2">FJI-L2-BK-P2</strain>
    </source>
</reference>
<dbReference type="AlphaFoldDB" id="A0AAN8IK46"/>
<dbReference type="PANTHER" id="PTHR14614:SF130">
    <property type="entry name" value="PROTEIN-LYSINE N-METHYLTRANSFERASE EEF2KMT"/>
    <property type="match status" value="1"/>
</dbReference>
<dbReference type="EMBL" id="JAKLMC020000024">
    <property type="protein sequence ID" value="KAK5950812.1"/>
    <property type="molecule type" value="Genomic_DNA"/>
</dbReference>
<dbReference type="GO" id="GO:0005737">
    <property type="term" value="C:cytoplasm"/>
    <property type="evidence" value="ECO:0007669"/>
    <property type="project" value="TreeGrafter"/>
</dbReference>
<dbReference type="PANTHER" id="PTHR14614">
    <property type="entry name" value="HEPATOCELLULAR CARCINOMA-ASSOCIATED ANTIGEN"/>
    <property type="match status" value="1"/>
</dbReference>
<dbReference type="InterPro" id="IPR019410">
    <property type="entry name" value="Methyltransf_16"/>
</dbReference>
<evidence type="ECO:0000313" key="1">
    <source>
        <dbReference type="EMBL" id="KAK5950812.1"/>
    </source>
</evidence>
<accession>A0AAN8IK46</accession>
<dbReference type="SUPFAM" id="SSF53335">
    <property type="entry name" value="S-adenosyl-L-methionine-dependent methyltransferases"/>
    <property type="match status" value="1"/>
</dbReference>
<dbReference type="GO" id="GO:0008757">
    <property type="term" value="F:S-adenosylmethionine-dependent methyltransferase activity"/>
    <property type="evidence" value="ECO:0007669"/>
    <property type="project" value="UniProtKB-ARBA"/>
</dbReference>